<accession>A0AAV5NQF8</accession>
<proteinExistence type="predicted"/>
<name>A0AAV5NQF8_9VIBR</name>
<comment type="caution">
    <text evidence="1">The sequence shown here is derived from an EMBL/GenBank/DDBJ whole genome shotgun (WGS) entry which is preliminary data.</text>
</comment>
<evidence type="ECO:0008006" key="3">
    <source>
        <dbReference type="Google" id="ProtNLM"/>
    </source>
</evidence>
<evidence type="ECO:0000313" key="2">
    <source>
        <dbReference type="Proteomes" id="UP001156690"/>
    </source>
</evidence>
<sequence>MLNIIFSTFMLSVSVMVINGPMITDDKEIIDKHGQCEEFIDFWYKLRPYIEKRDYKSISEQTLFPFTVEGIADWMEPKKVNVAEFEVVLNDIFNDGQFSYLDKKSGDYIDTNTYHVLLDSEPELGGYPPCNDNFARVSDLKFKKVEGKWHLYAGYLSTLE</sequence>
<organism evidence="1 2">
    <name type="scientific">Vibrio penaeicida</name>
    <dbReference type="NCBI Taxonomy" id="104609"/>
    <lineage>
        <taxon>Bacteria</taxon>
        <taxon>Pseudomonadati</taxon>
        <taxon>Pseudomonadota</taxon>
        <taxon>Gammaproteobacteria</taxon>
        <taxon>Vibrionales</taxon>
        <taxon>Vibrionaceae</taxon>
        <taxon>Vibrio</taxon>
    </lineage>
</organism>
<dbReference type="EMBL" id="BSNX01000015">
    <property type="protein sequence ID" value="GLQ72492.1"/>
    <property type="molecule type" value="Genomic_DNA"/>
</dbReference>
<reference evidence="2" key="1">
    <citation type="journal article" date="2019" name="Int. J. Syst. Evol. Microbiol.">
        <title>The Global Catalogue of Microorganisms (GCM) 10K type strain sequencing project: providing services to taxonomists for standard genome sequencing and annotation.</title>
        <authorList>
            <consortium name="The Broad Institute Genomics Platform"/>
            <consortium name="The Broad Institute Genome Sequencing Center for Infectious Disease"/>
            <person name="Wu L."/>
            <person name="Ma J."/>
        </authorList>
    </citation>
    <scope>NUCLEOTIDE SEQUENCE [LARGE SCALE GENOMIC DNA]</scope>
    <source>
        <strain evidence="2">NBRC 15640</strain>
    </source>
</reference>
<dbReference type="Proteomes" id="UP001156690">
    <property type="component" value="Unassembled WGS sequence"/>
</dbReference>
<gene>
    <name evidence="1" type="ORF">GCM10007932_18520</name>
</gene>
<protein>
    <recommendedName>
        <fullName evidence="3">Nuclear transport factor 2 family protein</fullName>
    </recommendedName>
</protein>
<keyword evidence="2" id="KW-1185">Reference proteome</keyword>
<dbReference type="AlphaFoldDB" id="A0AAV5NQF8"/>
<evidence type="ECO:0000313" key="1">
    <source>
        <dbReference type="EMBL" id="GLQ72492.1"/>
    </source>
</evidence>